<evidence type="ECO:0000313" key="2">
    <source>
        <dbReference type="EMBL" id="RJF85705.1"/>
    </source>
</evidence>
<dbReference type="Gene3D" id="3.40.50.1110">
    <property type="entry name" value="SGNH hydrolase"/>
    <property type="match status" value="1"/>
</dbReference>
<evidence type="ECO:0000313" key="3">
    <source>
        <dbReference type="Proteomes" id="UP000286100"/>
    </source>
</evidence>
<accession>A0A418W6N6</accession>
<gene>
    <name evidence="2" type="ORF">D3876_17600</name>
</gene>
<comment type="caution">
    <text evidence="2">The sequence shown here is derived from an EMBL/GenBank/DDBJ whole genome shotgun (WGS) entry which is preliminary data.</text>
</comment>
<dbReference type="InterPro" id="IPR036514">
    <property type="entry name" value="SGNH_hydro_sf"/>
</dbReference>
<sequence>MHEKENSLATKLAQYGSLLALVHVVAGCSADAPQQQSTLREENAAASVVPAKDTKLVVAFGDSLFAGYGLAQDQGFAPALERALSAGGVKAQVFNAGVSGDTSAAGLQRLSFVLDGLARKPDLVIVGLGGNDMLRGLSPEATRANLDAILSELDKRGVRTMLTGMLAAPNLGADYAAAFNRIYPELARKHGATLYPFFLDGVVGRRDLLLPDGIHPNDRGVDVVVSHVAPQVSGALDE</sequence>
<dbReference type="PANTHER" id="PTHR30383">
    <property type="entry name" value="THIOESTERASE 1/PROTEASE 1/LYSOPHOSPHOLIPASE L1"/>
    <property type="match status" value="1"/>
</dbReference>
<dbReference type="Pfam" id="PF13472">
    <property type="entry name" value="Lipase_GDSL_2"/>
    <property type="match status" value="1"/>
</dbReference>
<dbReference type="AlphaFoldDB" id="A0A418W6N6"/>
<dbReference type="InterPro" id="IPR013830">
    <property type="entry name" value="SGNH_hydro"/>
</dbReference>
<protein>
    <submittedName>
        <fullName evidence="2">Arylesterase</fullName>
    </submittedName>
</protein>
<dbReference type="SUPFAM" id="SSF52266">
    <property type="entry name" value="SGNH hydrolase"/>
    <property type="match status" value="1"/>
</dbReference>
<dbReference type="InterPro" id="IPR051532">
    <property type="entry name" value="Ester_Hydrolysis_Enzymes"/>
</dbReference>
<dbReference type="PROSITE" id="PS51257">
    <property type="entry name" value="PROKAR_LIPOPROTEIN"/>
    <property type="match status" value="1"/>
</dbReference>
<dbReference type="CDD" id="cd01822">
    <property type="entry name" value="Lysophospholipase_L1_like"/>
    <property type="match status" value="1"/>
</dbReference>
<dbReference type="Proteomes" id="UP000286100">
    <property type="component" value="Unassembled WGS sequence"/>
</dbReference>
<reference evidence="2 3" key="1">
    <citation type="submission" date="2018-09" db="EMBL/GenBank/DDBJ databases">
        <authorList>
            <person name="Zhu H."/>
        </authorList>
    </citation>
    <scope>NUCLEOTIDE SEQUENCE [LARGE SCALE GENOMIC DNA]</scope>
    <source>
        <strain evidence="2 3">K2R01-6</strain>
    </source>
</reference>
<proteinExistence type="predicted"/>
<dbReference type="GO" id="GO:0004622">
    <property type="term" value="F:phosphatidylcholine lysophospholipase activity"/>
    <property type="evidence" value="ECO:0007669"/>
    <property type="project" value="TreeGrafter"/>
</dbReference>
<dbReference type="EMBL" id="QYUM01000004">
    <property type="protein sequence ID" value="RJF85705.1"/>
    <property type="molecule type" value="Genomic_DNA"/>
</dbReference>
<organism evidence="2 3">
    <name type="scientific">Sphingomonas cavernae</name>
    <dbReference type="NCBI Taxonomy" id="2320861"/>
    <lineage>
        <taxon>Bacteria</taxon>
        <taxon>Pseudomonadati</taxon>
        <taxon>Pseudomonadota</taxon>
        <taxon>Alphaproteobacteria</taxon>
        <taxon>Sphingomonadales</taxon>
        <taxon>Sphingomonadaceae</taxon>
        <taxon>Sphingomonas</taxon>
    </lineage>
</organism>
<feature type="domain" description="SGNH hydrolase-type esterase" evidence="1">
    <location>
        <begin position="59"/>
        <end position="221"/>
    </location>
</feature>
<evidence type="ECO:0000259" key="1">
    <source>
        <dbReference type="Pfam" id="PF13472"/>
    </source>
</evidence>
<dbReference type="OrthoDB" id="9786188at2"/>
<dbReference type="PANTHER" id="PTHR30383:SF24">
    <property type="entry name" value="THIOESTERASE 1_PROTEASE 1_LYSOPHOSPHOLIPASE L1"/>
    <property type="match status" value="1"/>
</dbReference>
<keyword evidence="3" id="KW-1185">Reference proteome</keyword>
<name>A0A418W6N6_9SPHN</name>